<organism evidence="3 4">
    <name type="scientific">candidate division KSB3 bacterium</name>
    <dbReference type="NCBI Taxonomy" id="2044937"/>
    <lineage>
        <taxon>Bacteria</taxon>
        <taxon>candidate division KSB3</taxon>
    </lineage>
</organism>
<dbReference type="EMBL" id="WJJP01000713">
    <property type="protein sequence ID" value="MBD3327258.1"/>
    <property type="molecule type" value="Genomic_DNA"/>
</dbReference>
<protein>
    <recommendedName>
        <fullName evidence="2">DUF1468 domain-containing protein</fullName>
    </recommendedName>
</protein>
<name>A0A9D5K015_9BACT</name>
<keyword evidence="1" id="KW-0472">Membrane</keyword>
<feature type="transmembrane region" description="Helical" evidence="1">
    <location>
        <begin position="88"/>
        <end position="105"/>
    </location>
</feature>
<evidence type="ECO:0000256" key="1">
    <source>
        <dbReference type="SAM" id="Phobius"/>
    </source>
</evidence>
<reference evidence="3" key="1">
    <citation type="submission" date="2019-11" db="EMBL/GenBank/DDBJ databases">
        <title>Microbial mats filling the niche in hypersaline microbial mats.</title>
        <authorList>
            <person name="Wong H.L."/>
            <person name="Macleod F.I."/>
            <person name="White R.A. III"/>
            <person name="Burns B.P."/>
        </authorList>
    </citation>
    <scope>NUCLEOTIDE SEQUENCE</scope>
    <source>
        <strain evidence="3">Rbin_158</strain>
    </source>
</reference>
<feature type="transmembrane region" description="Helical" evidence="1">
    <location>
        <begin position="12"/>
        <end position="32"/>
    </location>
</feature>
<keyword evidence="1" id="KW-1133">Transmembrane helix</keyword>
<dbReference type="AlphaFoldDB" id="A0A9D5K015"/>
<sequence>MEDQKLVKADFIVSILIILFSVFILIKSFVMPKYEEWGLYATPSIAPIVFATLLLLTGLILFVRSLLKQGYNITLTRAHVADLVVSKVVQRFVVVLGLVILYSLLLGKVHFIIISTAYIGLNILYFKSTAWWKVLLIAGGMACAVWALFEVAFLVPLP</sequence>
<proteinExistence type="predicted"/>
<evidence type="ECO:0000313" key="3">
    <source>
        <dbReference type="EMBL" id="MBD3327258.1"/>
    </source>
</evidence>
<dbReference type="Proteomes" id="UP000649604">
    <property type="component" value="Unassembled WGS sequence"/>
</dbReference>
<feature type="transmembrane region" description="Helical" evidence="1">
    <location>
        <begin position="44"/>
        <end position="67"/>
    </location>
</feature>
<dbReference type="InterPro" id="IPR009936">
    <property type="entry name" value="DUF1468"/>
</dbReference>
<keyword evidence="1" id="KW-0812">Transmembrane</keyword>
<feature type="domain" description="DUF1468" evidence="2">
    <location>
        <begin position="12"/>
        <end position="158"/>
    </location>
</feature>
<accession>A0A9D5K015</accession>
<feature type="transmembrane region" description="Helical" evidence="1">
    <location>
        <begin position="134"/>
        <end position="155"/>
    </location>
</feature>
<gene>
    <name evidence="3" type="ORF">GF339_21915</name>
</gene>
<evidence type="ECO:0000259" key="2">
    <source>
        <dbReference type="Pfam" id="PF07331"/>
    </source>
</evidence>
<dbReference type="Pfam" id="PF07331">
    <property type="entry name" value="TctB"/>
    <property type="match status" value="1"/>
</dbReference>
<comment type="caution">
    <text evidence="3">The sequence shown here is derived from an EMBL/GenBank/DDBJ whole genome shotgun (WGS) entry which is preliminary data.</text>
</comment>
<evidence type="ECO:0000313" key="4">
    <source>
        <dbReference type="Proteomes" id="UP000649604"/>
    </source>
</evidence>